<dbReference type="Proteomes" id="UP000765509">
    <property type="component" value="Unassembled WGS sequence"/>
</dbReference>
<evidence type="ECO:0000313" key="2">
    <source>
        <dbReference type="EMBL" id="MBW0576929.1"/>
    </source>
</evidence>
<keyword evidence="3" id="KW-1185">Reference proteome</keyword>
<gene>
    <name evidence="2" type="ORF">O181_116644</name>
</gene>
<name>A0A9Q3K983_9BASI</name>
<organism evidence="2 3">
    <name type="scientific">Austropuccinia psidii MF-1</name>
    <dbReference type="NCBI Taxonomy" id="1389203"/>
    <lineage>
        <taxon>Eukaryota</taxon>
        <taxon>Fungi</taxon>
        <taxon>Dikarya</taxon>
        <taxon>Basidiomycota</taxon>
        <taxon>Pucciniomycotina</taxon>
        <taxon>Pucciniomycetes</taxon>
        <taxon>Pucciniales</taxon>
        <taxon>Sphaerophragmiaceae</taxon>
        <taxon>Austropuccinia</taxon>
    </lineage>
</organism>
<feature type="region of interest" description="Disordered" evidence="1">
    <location>
        <begin position="1"/>
        <end position="54"/>
    </location>
</feature>
<accession>A0A9Q3K983</accession>
<comment type="caution">
    <text evidence="2">The sequence shown here is derived from an EMBL/GenBank/DDBJ whole genome shotgun (WGS) entry which is preliminary data.</text>
</comment>
<protein>
    <submittedName>
        <fullName evidence="2">Uncharacterized protein</fullName>
    </submittedName>
</protein>
<dbReference type="OrthoDB" id="2157866at2759"/>
<reference evidence="2" key="1">
    <citation type="submission" date="2021-03" db="EMBL/GenBank/DDBJ databases">
        <title>Draft genome sequence of rust myrtle Austropuccinia psidii MF-1, a brazilian biotype.</title>
        <authorList>
            <person name="Quecine M.C."/>
            <person name="Pachon D.M.R."/>
            <person name="Bonatelli M.L."/>
            <person name="Correr F.H."/>
            <person name="Franceschini L.M."/>
            <person name="Leite T.F."/>
            <person name="Margarido G.R.A."/>
            <person name="Almeida C.A."/>
            <person name="Ferrarezi J.A."/>
            <person name="Labate C.A."/>
        </authorList>
    </citation>
    <scope>NUCLEOTIDE SEQUENCE</scope>
    <source>
        <strain evidence="2">MF-1</strain>
    </source>
</reference>
<proteinExistence type="predicted"/>
<dbReference type="EMBL" id="AVOT02099482">
    <property type="protein sequence ID" value="MBW0576929.1"/>
    <property type="molecule type" value="Genomic_DNA"/>
</dbReference>
<evidence type="ECO:0000313" key="3">
    <source>
        <dbReference type="Proteomes" id="UP000765509"/>
    </source>
</evidence>
<feature type="compositionally biased region" description="Basic and acidic residues" evidence="1">
    <location>
        <begin position="14"/>
        <end position="26"/>
    </location>
</feature>
<dbReference type="AlphaFoldDB" id="A0A9Q3K983"/>
<sequence>MDQESPFFKIPGTFKEKTGIKREKQDFIQQGAERVRPQNSEEVGLYERSTQEPEIAVDTSNRIISPAHRNIIPTQNGHSVVTPESNINSNELLLPIYQFAEQAQGKFANIQENDLRS</sequence>
<evidence type="ECO:0000256" key="1">
    <source>
        <dbReference type="SAM" id="MobiDB-lite"/>
    </source>
</evidence>